<comment type="cofactor">
    <cofactor evidence="1">
        <name>Mg(2+)</name>
        <dbReference type="ChEBI" id="CHEBI:18420"/>
    </cofactor>
</comment>
<evidence type="ECO:0000313" key="12">
    <source>
        <dbReference type="EMBL" id="ERM91104.1"/>
    </source>
</evidence>
<evidence type="ECO:0000256" key="4">
    <source>
        <dbReference type="ARBA" id="ARBA00022695"/>
    </source>
</evidence>
<evidence type="ECO:0000256" key="3">
    <source>
        <dbReference type="ARBA" id="ARBA00022679"/>
    </source>
</evidence>
<dbReference type="InterPro" id="IPR052038">
    <property type="entry name" value="Type-VII_TA_antitoxin"/>
</dbReference>
<evidence type="ECO:0000256" key="5">
    <source>
        <dbReference type="ARBA" id="ARBA00022723"/>
    </source>
</evidence>
<dbReference type="Proteomes" id="UP000016856">
    <property type="component" value="Unassembled WGS sequence"/>
</dbReference>
<keyword evidence="8" id="KW-0460">Magnesium</keyword>
<evidence type="ECO:0000256" key="8">
    <source>
        <dbReference type="ARBA" id="ARBA00022842"/>
    </source>
</evidence>
<keyword evidence="5" id="KW-0479">Metal-binding</keyword>
<dbReference type="PANTHER" id="PTHR33571">
    <property type="entry name" value="SSL8005 PROTEIN"/>
    <property type="match status" value="1"/>
</dbReference>
<proteinExistence type="inferred from homology"/>
<reference evidence="12 13" key="1">
    <citation type="journal article" date="2013" name="Genome Announc.">
        <title>Draft Genome Sequence of an Anaerobic and Extremophilic Bacterium, Caldanaerobacter yonseiensis, Isolated from a Geothermal Hot Stream.</title>
        <authorList>
            <person name="Lee S.J."/>
            <person name="Lee Y.J."/>
            <person name="Park G.S."/>
            <person name="Kim B.C."/>
            <person name="Lee S.J."/>
            <person name="Shin J.H."/>
            <person name="Lee D.W."/>
        </authorList>
    </citation>
    <scope>NUCLEOTIDE SEQUENCE [LARGE SCALE GENOMIC DNA]</scope>
    <source>
        <strain evidence="12 13">KB-1</strain>
    </source>
</reference>
<dbReference type="GO" id="GO:0005524">
    <property type="term" value="F:ATP binding"/>
    <property type="evidence" value="ECO:0007669"/>
    <property type="project" value="UniProtKB-KW"/>
</dbReference>
<keyword evidence="6" id="KW-0547">Nucleotide-binding</keyword>
<sequence>MIKVKTLTEIIKILKEHKEELKERHKIKQIRVFGSYVRGEQKETSDIDIIVDFEEIPTFIEFIKIQEELEKLLGVRVDLLTEESISPFIKQYIKEVVIV</sequence>
<keyword evidence="10" id="KW-0175">Coiled coil</keyword>
<dbReference type="PATRIC" id="fig|1388761.3.peg.2408"/>
<feature type="coiled-coil region" evidence="10">
    <location>
        <begin position="4"/>
        <end position="31"/>
    </location>
</feature>
<keyword evidence="3" id="KW-0808">Transferase</keyword>
<dbReference type="InterPro" id="IPR043519">
    <property type="entry name" value="NT_sf"/>
</dbReference>
<evidence type="ECO:0000256" key="10">
    <source>
        <dbReference type="SAM" id="Coils"/>
    </source>
</evidence>
<evidence type="ECO:0000313" key="13">
    <source>
        <dbReference type="Proteomes" id="UP000016856"/>
    </source>
</evidence>
<feature type="domain" description="Polymerase nucleotidyl transferase" evidence="11">
    <location>
        <begin position="14"/>
        <end position="95"/>
    </location>
</feature>
<accession>U5CMT0</accession>
<comment type="similarity">
    <text evidence="9">Belongs to the MntA antitoxin family.</text>
</comment>
<dbReference type="PANTHER" id="PTHR33571:SF14">
    <property type="entry name" value="PROTEIN ADENYLYLTRANSFERASE MJ0435-RELATED"/>
    <property type="match status" value="1"/>
</dbReference>
<evidence type="ECO:0000256" key="2">
    <source>
        <dbReference type="ARBA" id="ARBA00022649"/>
    </source>
</evidence>
<organism evidence="12 13">
    <name type="scientific">Caldanaerobacter subterraneus subsp. yonseiensis KB-1</name>
    <dbReference type="NCBI Taxonomy" id="1388761"/>
    <lineage>
        <taxon>Bacteria</taxon>
        <taxon>Bacillati</taxon>
        <taxon>Bacillota</taxon>
        <taxon>Clostridia</taxon>
        <taxon>Thermoanaerobacterales</taxon>
        <taxon>Thermoanaerobacteraceae</taxon>
        <taxon>Caldanaerobacter</taxon>
    </lineage>
</organism>
<dbReference type="GO" id="GO:0016779">
    <property type="term" value="F:nucleotidyltransferase activity"/>
    <property type="evidence" value="ECO:0007669"/>
    <property type="project" value="UniProtKB-KW"/>
</dbReference>
<dbReference type="InterPro" id="IPR002934">
    <property type="entry name" value="Polymerase_NTP_transf_dom"/>
</dbReference>
<keyword evidence="2" id="KW-1277">Toxin-antitoxin system</keyword>
<gene>
    <name evidence="12" type="ORF">O163_11985</name>
</gene>
<name>U5CMT0_CALSX</name>
<dbReference type="AlphaFoldDB" id="U5CMT0"/>
<dbReference type="Pfam" id="PF01909">
    <property type="entry name" value="NTP_transf_2"/>
    <property type="match status" value="1"/>
</dbReference>
<protein>
    <recommendedName>
        <fullName evidence="11">Polymerase nucleotidyl transferase domain-containing protein</fullName>
    </recommendedName>
</protein>
<keyword evidence="7" id="KW-0067">ATP-binding</keyword>
<evidence type="ECO:0000256" key="6">
    <source>
        <dbReference type="ARBA" id="ARBA00022741"/>
    </source>
</evidence>
<dbReference type="Gene3D" id="3.30.460.10">
    <property type="entry name" value="Beta Polymerase, domain 2"/>
    <property type="match status" value="1"/>
</dbReference>
<evidence type="ECO:0000256" key="1">
    <source>
        <dbReference type="ARBA" id="ARBA00001946"/>
    </source>
</evidence>
<dbReference type="EMBL" id="AXDC01000040">
    <property type="protein sequence ID" value="ERM91104.1"/>
    <property type="molecule type" value="Genomic_DNA"/>
</dbReference>
<evidence type="ECO:0000256" key="9">
    <source>
        <dbReference type="ARBA" id="ARBA00038276"/>
    </source>
</evidence>
<evidence type="ECO:0000259" key="11">
    <source>
        <dbReference type="Pfam" id="PF01909"/>
    </source>
</evidence>
<comment type="caution">
    <text evidence="12">The sequence shown here is derived from an EMBL/GenBank/DDBJ whole genome shotgun (WGS) entry which is preliminary data.</text>
</comment>
<keyword evidence="4" id="KW-0548">Nucleotidyltransferase</keyword>
<dbReference type="SUPFAM" id="SSF81301">
    <property type="entry name" value="Nucleotidyltransferase"/>
    <property type="match status" value="1"/>
</dbReference>
<dbReference type="GO" id="GO:0046872">
    <property type="term" value="F:metal ion binding"/>
    <property type="evidence" value="ECO:0007669"/>
    <property type="project" value="UniProtKB-KW"/>
</dbReference>
<evidence type="ECO:0000256" key="7">
    <source>
        <dbReference type="ARBA" id="ARBA00022840"/>
    </source>
</evidence>
<dbReference type="CDD" id="cd05403">
    <property type="entry name" value="NT_KNTase_like"/>
    <property type="match status" value="1"/>
</dbReference>